<proteinExistence type="predicted"/>
<feature type="domain" description="Voltage-dependent calcium channel alpha-2/delta subunit conserved region" evidence="1">
    <location>
        <begin position="674"/>
        <end position="747"/>
    </location>
</feature>
<keyword evidence="3" id="KW-1185">Reference proteome</keyword>
<dbReference type="AlphaFoldDB" id="A0AA88IQN4"/>
<sequence>MESIGEPSALPLTRLSTLKLLLQRLEGKTANSNPRYRLMTTLATPVYDRRNFSNITEYILVNDAVWVERIKTVRTANILGVAGTDVPVKDFQKLIPAYKLGVNGYSFITTNNGYVLFHPDYRPIYQDILKPNFNAVDMSEVELVDTDDEPRNNDTVLMQMRREMIEKRDGEMNMRVRVHIDSMRRASIRQNRYFYKGIKETPFSLAIVQPEGYGAVPISELFKKKNWKVHPDWIYCQYMYDTPDHALLTPEAEVFHFMERSQRPAWKWRSRYGAQSSKDSSKGGIYSKRQNKDDYFCDKDLFQSLVFDAIATQPFDEKGLIKYSKSDGLGILKMFGVSIIFVATRSGLLKWHDEVTLAEREDGVYHPYGEGYENRHFSESNNGAIDEIWYKRAVEQNSVEPDSFVYSLPFDAGMKNDSLVTASHAIFVDKEGHKAPAAVVGLQFKHSLFVETFFNITHTCMAGMKCNSTCASEELECYVLDNNGFIIISEKRENSGKFFGEVDGTIMDSLVHYEIYQKIRIYDYQSVCFDKTEKKSSASLLLTPLKTIKLAASWAVGRLSWLVLQTQLSQFLSESWVGAISQLAEEVREEVDDFVEATDPNQDFPPDPKYSDPPVIEVGNPNIEAARINKTRVRPCDREVDLYALQQEKLYDSEKQQNKPLKGRLASCSQSTFGNQCGRSFTAHRIPHSNLILVVVDTLCPCDSRKMSIEPTEVYYNETERCDRLSQPLYRQRPTECISYHPEEEEIKMCGTCSKSNFSLFGLLLPLYVILRSILSS</sequence>
<name>A0AA88IQN4_ARTSF</name>
<dbReference type="GO" id="GO:0005245">
    <property type="term" value="F:voltage-gated calcium channel activity"/>
    <property type="evidence" value="ECO:0007669"/>
    <property type="project" value="TreeGrafter"/>
</dbReference>
<dbReference type="PANTHER" id="PTHR10166:SF37">
    <property type="entry name" value="STOLID, ISOFORM H"/>
    <property type="match status" value="1"/>
</dbReference>
<protein>
    <recommendedName>
        <fullName evidence="1">Voltage-dependent calcium channel alpha-2/delta subunit conserved region domain-containing protein</fullName>
    </recommendedName>
</protein>
<dbReference type="Gene3D" id="3.30.450.20">
    <property type="entry name" value="PAS domain"/>
    <property type="match status" value="1"/>
</dbReference>
<evidence type="ECO:0000259" key="1">
    <source>
        <dbReference type="Pfam" id="PF08473"/>
    </source>
</evidence>
<comment type="caution">
    <text evidence="2">The sequence shown here is derived from an EMBL/GenBank/DDBJ whole genome shotgun (WGS) entry which is preliminary data.</text>
</comment>
<accession>A0AA88IQN4</accession>
<dbReference type="Proteomes" id="UP001187531">
    <property type="component" value="Unassembled WGS sequence"/>
</dbReference>
<evidence type="ECO:0000313" key="3">
    <source>
        <dbReference type="Proteomes" id="UP001187531"/>
    </source>
</evidence>
<dbReference type="EMBL" id="JAVRJZ010000003">
    <property type="protein sequence ID" value="KAK2724952.1"/>
    <property type="molecule type" value="Genomic_DNA"/>
</dbReference>
<reference evidence="2" key="1">
    <citation type="submission" date="2023-07" db="EMBL/GenBank/DDBJ databases">
        <title>Chromosome-level genome assembly of Artemia franciscana.</title>
        <authorList>
            <person name="Jo E."/>
        </authorList>
    </citation>
    <scope>NUCLEOTIDE SEQUENCE</scope>
    <source>
        <tissue evidence="2">Whole body</tissue>
    </source>
</reference>
<dbReference type="InterPro" id="IPR013680">
    <property type="entry name" value="VDCC_a2/dsu"/>
</dbReference>
<evidence type="ECO:0000313" key="2">
    <source>
        <dbReference type="EMBL" id="KAK2724952.1"/>
    </source>
</evidence>
<dbReference type="PANTHER" id="PTHR10166">
    <property type="entry name" value="VOLTAGE-DEPENDENT CALCIUM CHANNEL SUBUNIT ALPHA-2/DELTA-RELATED"/>
    <property type="match status" value="1"/>
</dbReference>
<dbReference type="GO" id="GO:0005891">
    <property type="term" value="C:voltage-gated calcium channel complex"/>
    <property type="evidence" value="ECO:0007669"/>
    <property type="project" value="TreeGrafter"/>
</dbReference>
<feature type="domain" description="Voltage-dependent calcium channel alpha-2/delta subunit conserved region" evidence="1">
    <location>
        <begin position="289"/>
        <end position="632"/>
    </location>
</feature>
<gene>
    <name evidence="2" type="ORF">QYM36_001414</name>
</gene>
<dbReference type="FunFam" id="3.30.450.20:FF:000057">
    <property type="entry name" value="Voltage-dependent calcium channel subunit alpha-2/delta-4"/>
    <property type="match status" value="1"/>
</dbReference>
<dbReference type="Pfam" id="PF08473">
    <property type="entry name" value="VGCC_alpha2"/>
    <property type="match status" value="2"/>
</dbReference>
<dbReference type="InterPro" id="IPR051173">
    <property type="entry name" value="Ca_channel_alpha-2/delta"/>
</dbReference>
<organism evidence="2 3">
    <name type="scientific">Artemia franciscana</name>
    <name type="common">Brine shrimp</name>
    <name type="synonym">Artemia sanfranciscana</name>
    <dbReference type="NCBI Taxonomy" id="6661"/>
    <lineage>
        <taxon>Eukaryota</taxon>
        <taxon>Metazoa</taxon>
        <taxon>Ecdysozoa</taxon>
        <taxon>Arthropoda</taxon>
        <taxon>Crustacea</taxon>
        <taxon>Branchiopoda</taxon>
        <taxon>Anostraca</taxon>
        <taxon>Artemiidae</taxon>
        <taxon>Artemia</taxon>
    </lineage>
</organism>